<organism evidence="2 3">
    <name type="scientific">Catenuloplanes niger</name>
    <dbReference type="NCBI Taxonomy" id="587534"/>
    <lineage>
        <taxon>Bacteria</taxon>
        <taxon>Bacillati</taxon>
        <taxon>Actinomycetota</taxon>
        <taxon>Actinomycetes</taxon>
        <taxon>Micromonosporales</taxon>
        <taxon>Micromonosporaceae</taxon>
        <taxon>Catenuloplanes</taxon>
    </lineage>
</organism>
<dbReference type="SUPFAM" id="SSF55298">
    <property type="entry name" value="YjgF-like"/>
    <property type="match status" value="1"/>
</dbReference>
<dbReference type="GO" id="GO:0019239">
    <property type="term" value="F:deaminase activity"/>
    <property type="evidence" value="ECO:0007669"/>
    <property type="project" value="TreeGrafter"/>
</dbReference>
<dbReference type="PANTHER" id="PTHR11803">
    <property type="entry name" value="2-IMINOBUTANOATE/2-IMINOPROPANOATE DEAMINASE RIDA"/>
    <property type="match status" value="1"/>
</dbReference>
<name>A0AAE4CQQ7_9ACTN</name>
<protein>
    <submittedName>
        <fullName evidence="2">Reactive intermediate/imine deaminase</fullName>
    </submittedName>
</protein>
<dbReference type="GO" id="GO:0005829">
    <property type="term" value="C:cytosol"/>
    <property type="evidence" value="ECO:0007669"/>
    <property type="project" value="TreeGrafter"/>
</dbReference>
<dbReference type="PANTHER" id="PTHR11803:SF58">
    <property type="entry name" value="PROTEIN HMF1-RELATED"/>
    <property type="match status" value="1"/>
</dbReference>
<dbReference type="EMBL" id="JAVDYC010000001">
    <property type="protein sequence ID" value="MDR7321220.1"/>
    <property type="molecule type" value="Genomic_DNA"/>
</dbReference>
<accession>A0AAE4CQQ7</accession>
<reference evidence="2 3" key="1">
    <citation type="submission" date="2023-07" db="EMBL/GenBank/DDBJ databases">
        <title>Sequencing the genomes of 1000 actinobacteria strains.</title>
        <authorList>
            <person name="Klenk H.-P."/>
        </authorList>
    </citation>
    <scope>NUCLEOTIDE SEQUENCE [LARGE SCALE GENOMIC DNA]</scope>
    <source>
        <strain evidence="2 3">DSM 44711</strain>
    </source>
</reference>
<dbReference type="Proteomes" id="UP001183629">
    <property type="component" value="Unassembled WGS sequence"/>
</dbReference>
<dbReference type="InterPro" id="IPR006175">
    <property type="entry name" value="YjgF/YER057c/UK114"/>
</dbReference>
<dbReference type="AlphaFoldDB" id="A0AAE4CQQ7"/>
<comment type="caution">
    <text evidence="2">The sequence shown here is derived from an EMBL/GenBank/DDBJ whole genome shotgun (WGS) entry which is preliminary data.</text>
</comment>
<keyword evidence="3" id="KW-1185">Reference proteome</keyword>
<dbReference type="Pfam" id="PF01042">
    <property type="entry name" value="Ribonuc_L-PSP"/>
    <property type="match status" value="1"/>
</dbReference>
<gene>
    <name evidence="2" type="ORF">J2S44_001470</name>
</gene>
<evidence type="ECO:0000313" key="2">
    <source>
        <dbReference type="EMBL" id="MDR7321220.1"/>
    </source>
</evidence>
<dbReference type="RefSeq" id="WP_310410080.1">
    <property type="nucleotide sequence ID" value="NZ_JAVDYC010000001.1"/>
</dbReference>
<comment type="similarity">
    <text evidence="1">Belongs to the RutC family.</text>
</comment>
<evidence type="ECO:0000256" key="1">
    <source>
        <dbReference type="ARBA" id="ARBA00010552"/>
    </source>
</evidence>
<sequence length="130" mass="13537">MSPEAVNSPALATPPGYSHAMRAGGLLFVSGQVPFDSEGAVVGVGDMRAQAERTFQNLGTVLEAAGASFADLVKLTYFVRDVSAVADVRAARDMFVDVRNPPASSLVEVSALIHPDLLIEIEAIAELPGA</sequence>
<dbReference type="CDD" id="cd00448">
    <property type="entry name" value="YjgF_YER057c_UK114_family"/>
    <property type="match status" value="1"/>
</dbReference>
<dbReference type="Gene3D" id="3.30.1330.40">
    <property type="entry name" value="RutC-like"/>
    <property type="match status" value="1"/>
</dbReference>
<evidence type="ECO:0000313" key="3">
    <source>
        <dbReference type="Proteomes" id="UP001183629"/>
    </source>
</evidence>
<proteinExistence type="inferred from homology"/>
<dbReference type="InterPro" id="IPR035959">
    <property type="entry name" value="RutC-like_sf"/>
</dbReference>